<evidence type="ECO:0000313" key="12">
    <source>
        <dbReference type="EMBL" id="KAJ7342655.1"/>
    </source>
</evidence>
<dbReference type="PROSITE" id="PS50850">
    <property type="entry name" value="MFS"/>
    <property type="match status" value="1"/>
</dbReference>
<feature type="transmembrane region" description="Helical" evidence="10">
    <location>
        <begin position="310"/>
        <end position="335"/>
    </location>
</feature>
<dbReference type="Pfam" id="PF00083">
    <property type="entry name" value="Sugar_tr"/>
    <property type="match status" value="1"/>
</dbReference>
<gene>
    <name evidence="12" type="ORF">DFH08DRAFT_874691</name>
</gene>
<keyword evidence="3 8" id="KW-0813">Transport</keyword>
<keyword evidence="6 10" id="KW-0472">Membrane</keyword>
<evidence type="ECO:0000259" key="11">
    <source>
        <dbReference type="PROSITE" id="PS50850"/>
    </source>
</evidence>
<feature type="transmembrane region" description="Helical" evidence="10">
    <location>
        <begin position="221"/>
        <end position="240"/>
    </location>
</feature>
<evidence type="ECO:0000256" key="10">
    <source>
        <dbReference type="SAM" id="Phobius"/>
    </source>
</evidence>
<evidence type="ECO:0000256" key="8">
    <source>
        <dbReference type="RuleBase" id="RU003346"/>
    </source>
</evidence>
<accession>A0AAD6ZW17</accession>
<evidence type="ECO:0000256" key="4">
    <source>
        <dbReference type="ARBA" id="ARBA00022692"/>
    </source>
</evidence>
<feature type="transmembrane region" description="Helical" evidence="10">
    <location>
        <begin position="448"/>
        <end position="465"/>
    </location>
</feature>
<dbReference type="PANTHER" id="PTHR48022">
    <property type="entry name" value="PLASTIDIC GLUCOSE TRANSPORTER 4"/>
    <property type="match status" value="1"/>
</dbReference>
<dbReference type="EMBL" id="JARIHO010000025">
    <property type="protein sequence ID" value="KAJ7342655.1"/>
    <property type="molecule type" value="Genomic_DNA"/>
</dbReference>
<protein>
    <submittedName>
        <fullName evidence="12">General substrate transporter</fullName>
    </submittedName>
</protein>
<feature type="compositionally biased region" description="Basic and acidic residues" evidence="9">
    <location>
        <begin position="1"/>
        <end position="19"/>
    </location>
</feature>
<dbReference type="Proteomes" id="UP001218218">
    <property type="component" value="Unassembled WGS sequence"/>
</dbReference>
<evidence type="ECO:0000256" key="5">
    <source>
        <dbReference type="ARBA" id="ARBA00022989"/>
    </source>
</evidence>
<evidence type="ECO:0000256" key="2">
    <source>
        <dbReference type="ARBA" id="ARBA00010992"/>
    </source>
</evidence>
<feature type="transmembrane region" description="Helical" evidence="10">
    <location>
        <begin position="347"/>
        <end position="365"/>
    </location>
</feature>
<keyword evidence="13" id="KW-1185">Reference proteome</keyword>
<feature type="transmembrane region" description="Helical" evidence="10">
    <location>
        <begin position="477"/>
        <end position="495"/>
    </location>
</feature>
<feature type="transmembrane region" description="Helical" evidence="10">
    <location>
        <begin position="377"/>
        <end position="395"/>
    </location>
</feature>
<dbReference type="InterPro" id="IPR036259">
    <property type="entry name" value="MFS_trans_sf"/>
</dbReference>
<organism evidence="12 13">
    <name type="scientific">Mycena albidolilacea</name>
    <dbReference type="NCBI Taxonomy" id="1033008"/>
    <lineage>
        <taxon>Eukaryota</taxon>
        <taxon>Fungi</taxon>
        <taxon>Dikarya</taxon>
        <taxon>Basidiomycota</taxon>
        <taxon>Agaricomycotina</taxon>
        <taxon>Agaricomycetes</taxon>
        <taxon>Agaricomycetidae</taxon>
        <taxon>Agaricales</taxon>
        <taxon>Marasmiineae</taxon>
        <taxon>Mycenaceae</taxon>
        <taxon>Mycena</taxon>
    </lineage>
</organism>
<feature type="transmembrane region" description="Helical" evidence="10">
    <location>
        <begin position="188"/>
        <end position="209"/>
    </location>
</feature>
<dbReference type="InterPro" id="IPR005828">
    <property type="entry name" value="MFS_sugar_transport-like"/>
</dbReference>
<dbReference type="FunFam" id="1.20.1250.20:FF:000134">
    <property type="entry name" value="MFS sugar transporter protein"/>
    <property type="match status" value="1"/>
</dbReference>
<keyword evidence="4 10" id="KW-0812">Transmembrane</keyword>
<reference evidence="12" key="1">
    <citation type="submission" date="2023-03" db="EMBL/GenBank/DDBJ databases">
        <title>Massive genome expansion in bonnet fungi (Mycena s.s.) driven by repeated elements and novel gene families across ecological guilds.</title>
        <authorList>
            <consortium name="Lawrence Berkeley National Laboratory"/>
            <person name="Harder C.B."/>
            <person name="Miyauchi S."/>
            <person name="Viragh M."/>
            <person name="Kuo A."/>
            <person name="Thoen E."/>
            <person name="Andreopoulos B."/>
            <person name="Lu D."/>
            <person name="Skrede I."/>
            <person name="Drula E."/>
            <person name="Henrissat B."/>
            <person name="Morin E."/>
            <person name="Kohler A."/>
            <person name="Barry K."/>
            <person name="LaButti K."/>
            <person name="Morin E."/>
            <person name="Salamov A."/>
            <person name="Lipzen A."/>
            <person name="Mereny Z."/>
            <person name="Hegedus B."/>
            <person name="Baldrian P."/>
            <person name="Stursova M."/>
            <person name="Weitz H."/>
            <person name="Taylor A."/>
            <person name="Grigoriev I.V."/>
            <person name="Nagy L.G."/>
            <person name="Martin F."/>
            <person name="Kauserud H."/>
        </authorList>
    </citation>
    <scope>NUCLEOTIDE SEQUENCE</scope>
    <source>
        <strain evidence="12">CBHHK002</strain>
    </source>
</reference>
<evidence type="ECO:0000313" key="13">
    <source>
        <dbReference type="Proteomes" id="UP001218218"/>
    </source>
</evidence>
<keyword evidence="5 10" id="KW-1133">Transmembrane helix</keyword>
<feature type="transmembrane region" description="Helical" evidence="10">
    <location>
        <begin position="55"/>
        <end position="79"/>
    </location>
</feature>
<evidence type="ECO:0000256" key="7">
    <source>
        <dbReference type="ARBA" id="ARBA00049119"/>
    </source>
</evidence>
<dbReference type="InterPro" id="IPR020846">
    <property type="entry name" value="MFS_dom"/>
</dbReference>
<comment type="caution">
    <text evidence="12">The sequence shown here is derived from an EMBL/GenBank/DDBJ whole genome shotgun (WGS) entry which is preliminary data.</text>
</comment>
<evidence type="ECO:0000256" key="9">
    <source>
        <dbReference type="SAM" id="MobiDB-lite"/>
    </source>
</evidence>
<comment type="subcellular location">
    <subcellularLocation>
        <location evidence="1">Membrane</location>
        <topology evidence="1">Multi-pass membrane protein</topology>
    </subcellularLocation>
</comment>
<dbReference type="NCBIfam" id="TIGR00879">
    <property type="entry name" value="SP"/>
    <property type="match status" value="1"/>
</dbReference>
<sequence length="544" mass="59910">MSSHHNEKTKESFEDDLKSGPDTAADGESIAEVYDPALEAAIVKSDLKGFSRRSFMLYFIVMVGFLNAVSSGFDGSLMGGINAMPQYLHYFNYESSGKATGIVFMIYVTGNCVGALFAGPATEVYGRRGGMFLGGLFILVGSVVSVTAQSREAFIGGRFVLGFGIAISTTAAPTWVTELAPPQWRGRLGAMYNSCFFIGSIPATGAMVGTQKMSSTWAWRLPLILQIVPPLIVMSCVWFLPESPRWLISRGRTEEARQILIDYHSNDGQSNAVIELEMKEFQEQIAVKREDAFWDYRVLFRTRNHRWRMVCLALMCVNGQLAGNGLITYFLPVVFENAGVTSTHTQLVYNFANSILSAFGAFSGAALTDKTGRRRRLFIGSFVLACMLATVAALSSKYGTKGNTNVAGAHASIAFIFLFGIIYAFTYTPLQALYCAEVMSQDMRAKGMAVHILISNIAGFINTFANSVGLKNLSWKYYFVFVAWDLIASVLWYFLGVETVGRTLEQLDTIFDAPWPARASTQKVAVKLNPDGTVYRLGEKRARD</sequence>
<dbReference type="AlphaFoldDB" id="A0AAD6ZW17"/>
<evidence type="ECO:0000256" key="3">
    <source>
        <dbReference type="ARBA" id="ARBA00022448"/>
    </source>
</evidence>
<feature type="transmembrane region" description="Helical" evidence="10">
    <location>
        <begin position="130"/>
        <end position="148"/>
    </location>
</feature>
<evidence type="ECO:0000256" key="1">
    <source>
        <dbReference type="ARBA" id="ARBA00004141"/>
    </source>
</evidence>
<feature type="transmembrane region" description="Helical" evidence="10">
    <location>
        <begin position="407"/>
        <end position="427"/>
    </location>
</feature>
<evidence type="ECO:0000256" key="6">
    <source>
        <dbReference type="ARBA" id="ARBA00023136"/>
    </source>
</evidence>
<dbReference type="InterPro" id="IPR003663">
    <property type="entry name" value="Sugar/inositol_transpt"/>
</dbReference>
<dbReference type="GO" id="GO:0005351">
    <property type="term" value="F:carbohydrate:proton symporter activity"/>
    <property type="evidence" value="ECO:0007669"/>
    <property type="project" value="TreeGrafter"/>
</dbReference>
<name>A0AAD6ZW17_9AGAR</name>
<dbReference type="PRINTS" id="PR00171">
    <property type="entry name" value="SUGRTRNSPORT"/>
</dbReference>
<feature type="domain" description="Major facilitator superfamily (MFS) profile" evidence="11">
    <location>
        <begin position="60"/>
        <end position="500"/>
    </location>
</feature>
<dbReference type="GO" id="GO:0016020">
    <property type="term" value="C:membrane"/>
    <property type="evidence" value="ECO:0007669"/>
    <property type="project" value="UniProtKB-SubCell"/>
</dbReference>
<comment type="catalytic activity">
    <reaction evidence="7">
        <text>myo-inositol(out) + H(+)(out) = myo-inositol(in) + H(+)(in)</text>
        <dbReference type="Rhea" id="RHEA:60364"/>
        <dbReference type="ChEBI" id="CHEBI:15378"/>
        <dbReference type="ChEBI" id="CHEBI:17268"/>
    </reaction>
</comment>
<comment type="similarity">
    <text evidence="2 8">Belongs to the major facilitator superfamily. Sugar transporter (TC 2.A.1.1) family.</text>
</comment>
<dbReference type="PANTHER" id="PTHR48022:SF79">
    <property type="entry name" value="LACTOSE PERMEASE, PUTATIVE (AFU_ORTHOLOGUE AFUA_6G01860)-RELATED"/>
    <property type="match status" value="1"/>
</dbReference>
<dbReference type="SUPFAM" id="SSF103473">
    <property type="entry name" value="MFS general substrate transporter"/>
    <property type="match status" value="1"/>
</dbReference>
<proteinExistence type="inferred from homology"/>
<feature type="transmembrane region" description="Helical" evidence="10">
    <location>
        <begin position="99"/>
        <end position="118"/>
    </location>
</feature>
<feature type="transmembrane region" description="Helical" evidence="10">
    <location>
        <begin position="154"/>
        <end position="176"/>
    </location>
</feature>
<feature type="region of interest" description="Disordered" evidence="9">
    <location>
        <begin position="1"/>
        <end position="22"/>
    </location>
</feature>
<dbReference type="Gene3D" id="1.20.1250.20">
    <property type="entry name" value="MFS general substrate transporter like domains"/>
    <property type="match status" value="1"/>
</dbReference>
<dbReference type="InterPro" id="IPR050360">
    <property type="entry name" value="MFS_Sugar_Transporters"/>
</dbReference>